<protein>
    <submittedName>
        <fullName evidence="1">Uncharacterized protein</fullName>
    </submittedName>
</protein>
<dbReference type="EMBL" id="MN739202">
    <property type="protein sequence ID" value="QHS93353.1"/>
    <property type="molecule type" value="Genomic_DNA"/>
</dbReference>
<dbReference type="AlphaFoldDB" id="A0A6C0BQ21"/>
<proteinExistence type="predicted"/>
<evidence type="ECO:0000313" key="1">
    <source>
        <dbReference type="EMBL" id="QHS93353.1"/>
    </source>
</evidence>
<accession>A0A6C0BQ21</accession>
<reference evidence="1" key="1">
    <citation type="journal article" date="2020" name="Nature">
        <title>Giant virus diversity and host interactions through global metagenomics.</title>
        <authorList>
            <person name="Schulz F."/>
            <person name="Roux S."/>
            <person name="Paez-Espino D."/>
            <person name="Jungbluth S."/>
            <person name="Walsh D.A."/>
            <person name="Denef V.J."/>
            <person name="McMahon K.D."/>
            <person name="Konstantinidis K.T."/>
            <person name="Eloe-Fadrosh E.A."/>
            <person name="Kyrpides N.C."/>
            <person name="Woyke T."/>
        </authorList>
    </citation>
    <scope>NUCLEOTIDE SEQUENCE</scope>
    <source>
        <strain evidence="1">GVMAG-M-3300017989-17</strain>
    </source>
</reference>
<organism evidence="1">
    <name type="scientific">viral metagenome</name>
    <dbReference type="NCBI Taxonomy" id="1070528"/>
    <lineage>
        <taxon>unclassified sequences</taxon>
        <taxon>metagenomes</taxon>
        <taxon>organismal metagenomes</taxon>
    </lineage>
</organism>
<sequence length="264" mass="29746">MDAMDISDDEVPEFFRDDPELVRIWKLNHAGDELEFAESCGIQPAIPSKPRRKKEKPTFYQTVADEKGYLHQIPVAYGATQKGDGDISLSKDETLQMWRGCYGAYDSAMCKTCNVVQINRTTVTSNMAHVNAKSKGGVGNKIWSVFYQCAECNQTGERKTRNLFDQLVPGRQDKVILVASILFEFYCQAETSVNFTFAGLADFVEKVYGRGPAIGGSVKSGIEDELVFEVLKHYDRHFPAPALHRNPFRRAHANVTRHWTLLAE</sequence>
<name>A0A6C0BQ21_9ZZZZ</name>